<name>A0A8G0LF39_9HYPO</name>
<proteinExistence type="predicted"/>
<protein>
    <submittedName>
        <fullName evidence="1">Uncharacterized protein</fullName>
    </submittedName>
</protein>
<dbReference type="EMBL" id="CP075867">
    <property type="protein sequence ID" value="QYT00917.1"/>
    <property type="molecule type" value="Genomic_DNA"/>
</dbReference>
<keyword evidence="2" id="KW-1185">Reference proteome</keyword>
<reference evidence="1 2" key="1">
    <citation type="journal article" date="2021" name="BMC Genomics">
        <title>Telomere-to-telomere genome assembly of asparaginase-producing Trichoderma simmonsii.</title>
        <authorList>
            <person name="Chung D."/>
            <person name="Kwon Y.M."/>
            <person name="Yang Y."/>
        </authorList>
    </citation>
    <scope>NUCLEOTIDE SEQUENCE [LARGE SCALE GENOMIC DNA]</scope>
    <source>
        <strain evidence="1 2">GH-Sj1</strain>
    </source>
</reference>
<evidence type="ECO:0000313" key="1">
    <source>
        <dbReference type="EMBL" id="QYT00917.1"/>
    </source>
</evidence>
<evidence type="ECO:0000313" key="2">
    <source>
        <dbReference type="Proteomes" id="UP000826661"/>
    </source>
</evidence>
<gene>
    <name evidence="1" type="ORF">H0G86_007980</name>
</gene>
<organism evidence="1 2">
    <name type="scientific">Trichoderma simmonsii</name>
    <dbReference type="NCBI Taxonomy" id="1491479"/>
    <lineage>
        <taxon>Eukaryota</taxon>
        <taxon>Fungi</taxon>
        <taxon>Dikarya</taxon>
        <taxon>Ascomycota</taxon>
        <taxon>Pezizomycotina</taxon>
        <taxon>Sordariomycetes</taxon>
        <taxon>Hypocreomycetidae</taxon>
        <taxon>Hypocreales</taxon>
        <taxon>Hypocreaceae</taxon>
        <taxon>Trichoderma</taxon>
    </lineage>
</organism>
<sequence length="131" mass="14646">MCFYNRHRHLLEISAHCRQQTVRASVLPTYSDTPEMFSFTLAGHAVGNSPRPSACPNTDMELVMGASALGIAEDQRGPRLKRLNSYKGFLKSFHRRNFSSHSAAWLVRLSRQTLLDSRPGRRGLSSLCSAP</sequence>
<dbReference type="AlphaFoldDB" id="A0A8G0LF39"/>
<accession>A0A8G0LF39</accession>
<dbReference type="Proteomes" id="UP000826661">
    <property type="component" value="Chromosome IV"/>
</dbReference>